<keyword evidence="1" id="KW-0812">Transmembrane</keyword>
<feature type="transmembrane region" description="Helical" evidence="1">
    <location>
        <begin position="32"/>
        <end position="57"/>
    </location>
</feature>
<gene>
    <name evidence="2" type="ORF">IA74_020005</name>
</gene>
<dbReference type="Proteomes" id="UP000028294">
    <property type="component" value="Chromosome"/>
</dbReference>
<proteinExistence type="predicted"/>
<dbReference type="EMBL" id="CP036553">
    <property type="protein sequence ID" value="QCQ38204.1"/>
    <property type="molecule type" value="Genomic_DNA"/>
</dbReference>
<evidence type="ECO:0000256" key="1">
    <source>
        <dbReference type="SAM" id="Phobius"/>
    </source>
</evidence>
<feature type="transmembrane region" description="Helical" evidence="1">
    <location>
        <begin position="7"/>
        <end position="26"/>
    </location>
</feature>
<protein>
    <recommendedName>
        <fullName evidence="4">Transmembrane protein</fullName>
    </recommendedName>
</protein>
<dbReference type="AlphaFoldDB" id="A0AAP9D0W1"/>
<keyword evidence="1" id="KW-1133">Transmembrane helix</keyword>
<evidence type="ECO:0000313" key="2">
    <source>
        <dbReference type="EMBL" id="QCQ38204.1"/>
    </source>
</evidence>
<evidence type="ECO:0008006" key="4">
    <source>
        <dbReference type="Google" id="ProtNLM"/>
    </source>
</evidence>
<organism evidence="2 3">
    <name type="scientific">Bacteroides fragilis</name>
    <dbReference type="NCBI Taxonomy" id="817"/>
    <lineage>
        <taxon>Bacteria</taxon>
        <taxon>Pseudomonadati</taxon>
        <taxon>Bacteroidota</taxon>
        <taxon>Bacteroidia</taxon>
        <taxon>Bacteroidales</taxon>
        <taxon>Bacteroidaceae</taxon>
        <taxon>Bacteroides</taxon>
    </lineage>
</organism>
<name>A0AAP9D0W1_BACFG</name>
<accession>A0AAP9D0W1</accession>
<sequence>MIWIISCRNISSILCWLSGYMLLLVYVNCLYIVVYVILTLVVFVRVICFAILAKCAIFDETKTNKI</sequence>
<reference evidence="2 3" key="1">
    <citation type="submission" date="2019-03" db="EMBL/GenBank/DDBJ databases">
        <title>Complete genome assembly of MDR B. fragilis.</title>
        <authorList>
            <person name="Sydenham T.V."/>
            <person name="Hasman H."/>
            <person name="Justesen U.S."/>
        </authorList>
    </citation>
    <scope>NUCLEOTIDE SEQUENCE [LARGE SCALE GENOMIC DNA]</scope>
    <source>
        <strain evidence="2 3">DCMOUH0067B</strain>
    </source>
</reference>
<keyword evidence="1" id="KW-0472">Membrane</keyword>
<evidence type="ECO:0000313" key="3">
    <source>
        <dbReference type="Proteomes" id="UP000028294"/>
    </source>
</evidence>